<reference evidence="7 8" key="1">
    <citation type="submission" date="2023-07" db="EMBL/GenBank/DDBJ databases">
        <title>Genomic Encyclopedia of Type Strains, Phase IV (KMG-IV): sequencing the most valuable type-strain genomes for metagenomic binning, comparative biology and taxonomic classification.</title>
        <authorList>
            <person name="Goeker M."/>
        </authorList>
    </citation>
    <scope>NUCLEOTIDE SEQUENCE [LARGE SCALE GENOMIC DNA]</scope>
    <source>
        <strain evidence="7 8">B1-1</strain>
    </source>
</reference>
<dbReference type="InterPro" id="IPR012340">
    <property type="entry name" value="NA-bd_OB-fold"/>
</dbReference>
<evidence type="ECO:0000256" key="4">
    <source>
        <dbReference type="ARBA" id="ARBA00023136"/>
    </source>
</evidence>
<evidence type="ECO:0000259" key="6">
    <source>
        <dbReference type="Pfam" id="PF01957"/>
    </source>
</evidence>
<comment type="subcellular location">
    <subcellularLocation>
        <location evidence="1">Membrane</location>
        <topology evidence="1">Multi-pass membrane protein</topology>
    </subcellularLocation>
</comment>
<evidence type="ECO:0000256" key="3">
    <source>
        <dbReference type="ARBA" id="ARBA00022989"/>
    </source>
</evidence>
<organism evidence="7 8">
    <name type="scientific">Kaistia geumhonensis</name>
    <dbReference type="NCBI Taxonomy" id="410839"/>
    <lineage>
        <taxon>Bacteria</taxon>
        <taxon>Pseudomonadati</taxon>
        <taxon>Pseudomonadota</taxon>
        <taxon>Alphaproteobacteria</taxon>
        <taxon>Hyphomicrobiales</taxon>
        <taxon>Kaistiaceae</taxon>
        <taxon>Kaistia</taxon>
    </lineage>
</organism>
<dbReference type="PANTHER" id="PTHR33507:SF3">
    <property type="entry name" value="INNER MEMBRANE PROTEIN YBBJ"/>
    <property type="match status" value="1"/>
</dbReference>
<dbReference type="InterPro" id="IPR052165">
    <property type="entry name" value="Membrane_assoc_protease"/>
</dbReference>
<dbReference type="RefSeq" id="WP_266283211.1">
    <property type="nucleotide sequence ID" value="NZ_JAPKNF010000002.1"/>
</dbReference>
<dbReference type="Proteomes" id="UP001223743">
    <property type="component" value="Unassembled WGS sequence"/>
</dbReference>
<dbReference type="InterPro" id="IPR002810">
    <property type="entry name" value="NfeD-like_C"/>
</dbReference>
<dbReference type="Gene3D" id="2.40.50.140">
    <property type="entry name" value="Nucleic acid-binding proteins"/>
    <property type="match status" value="1"/>
</dbReference>
<evidence type="ECO:0000256" key="5">
    <source>
        <dbReference type="SAM" id="Phobius"/>
    </source>
</evidence>
<proteinExistence type="predicted"/>
<feature type="domain" description="NfeD-like C-terminal" evidence="6">
    <location>
        <begin position="91"/>
        <end position="143"/>
    </location>
</feature>
<dbReference type="GO" id="GO:0006508">
    <property type="term" value="P:proteolysis"/>
    <property type="evidence" value="ECO:0007669"/>
    <property type="project" value="UniProtKB-KW"/>
</dbReference>
<evidence type="ECO:0000313" key="8">
    <source>
        <dbReference type="Proteomes" id="UP001223743"/>
    </source>
</evidence>
<dbReference type="GO" id="GO:0008233">
    <property type="term" value="F:peptidase activity"/>
    <property type="evidence" value="ECO:0007669"/>
    <property type="project" value="UniProtKB-KW"/>
</dbReference>
<gene>
    <name evidence="7" type="ORF">QO015_003081</name>
</gene>
<evidence type="ECO:0000313" key="7">
    <source>
        <dbReference type="EMBL" id="MDQ0517468.1"/>
    </source>
</evidence>
<keyword evidence="3 5" id="KW-1133">Transmembrane helix</keyword>
<dbReference type="PANTHER" id="PTHR33507">
    <property type="entry name" value="INNER MEMBRANE PROTEIN YBBJ"/>
    <property type="match status" value="1"/>
</dbReference>
<protein>
    <submittedName>
        <fullName evidence="7">Membrane protein implicated in regulation of membrane protease activity</fullName>
    </submittedName>
</protein>
<keyword evidence="8" id="KW-1185">Reference proteome</keyword>
<feature type="transmembrane region" description="Helical" evidence="5">
    <location>
        <begin position="50"/>
        <end position="69"/>
    </location>
</feature>
<dbReference type="EMBL" id="JAUSWJ010000001">
    <property type="protein sequence ID" value="MDQ0517468.1"/>
    <property type="molecule type" value="Genomic_DNA"/>
</dbReference>
<evidence type="ECO:0000256" key="2">
    <source>
        <dbReference type="ARBA" id="ARBA00022692"/>
    </source>
</evidence>
<accession>A0ABU0M9M0</accession>
<keyword evidence="7" id="KW-0645">Protease</keyword>
<sequence length="146" mass="15405">MNLDFVAGPWGWIVAGLVLLGLELFAPGAFLMWLGLAAVVVGLATLAVDLPWQVAAVLFVVLASIFVLIGRRIAVRRATAEDDLRLNDRAARLVGLTFPLADAIEGGRGRIRVDDSSWGVEGPDLPAGTTIRVVGHDGARLKVVAA</sequence>
<feature type="transmembrane region" description="Helical" evidence="5">
    <location>
        <begin position="12"/>
        <end position="44"/>
    </location>
</feature>
<comment type="caution">
    <text evidence="7">The sequence shown here is derived from an EMBL/GenBank/DDBJ whole genome shotgun (WGS) entry which is preliminary data.</text>
</comment>
<name>A0ABU0M9M0_9HYPH</name>
<keyword evidence="7" id="KW-0378">Hydrolase</keyword>
<keyword evidence="4 5" id="KW-0472">Membrane</keyword>
<evidence type="ECO:0000256" key="1">
    <source>
        <dbReference type="ARBA" id="ARBA00004141"/>
    </source>
</evidence>
<dbReference type="Pfam" id="PF01957">
    <property type="entry name" value="NfeD"/>
    <property type="match status" value="1"/>
</dbReference>
<keyword evidence="2 5" id="KW-0812">Transmembrane</keyword>